<sequence length="624" mass="68531">MGRNLSPVLRRELENLDKDPDSRRSAMKALKTYVKDLDAKAIPQFLTQVSETKEPGSSSGEYTISLYEVLARVHGRNIVPQIANIMSTIIRTLSSSAGSFPLHQACSKVVPAVARYGIDPSTSETEKTRIIGSLCKPLADVLMSSVESAASGAALCLKALVESDNWRFASDEMVNDVCLKAACALEEKHTQTNAHMGLAMSLFKHNALIAEAYARSLVRSGLQILSVGVKESNSQRRLSAIQMINFLLKCVDSRSVASELSKVVVVLERCQNDRMPFVRGAAFEALQTAKTIIGQKGSRHDVSSSPIVDSNFDTKGRKWTLDVRDDVNSKSNGFPAEFGSPDTRTVDSFLEHDTSVDSPLSIGQASCNFDYARRANRRLWNNDNWGVDVSLRDGLFHNGASDFELSKTYSDQLSNADLSEMQEEQSDTFSGFIQVSSANGAKRGTSPSPQRARPVLSVDDVKIYSTPRKLVRSLQNSGTADSEGHNKPQIGSVATPTSGETVSNPATVTNRSISFQIQNYETNRLRNRQNMQMTSKSKQTHDSEPVTDIEETASSIGDVPAVTACKCHQAEKEDKNKVLTFTIKRSLKCRVIKLLACALLLVLLASMWSAMWIDDHEVYYLVPT</sequence>
<proteinExistence type="predicted"/>
<evidence type="ECO:0000313" key="1">
    <source>
        <dbReference type="EMBL" id="KAH7661548.1"/>
    </source>
</evidence>
<dbReference type="EMBL" id="CM037025">
    <property type="protein sequence ID" value="KAH7661548.1"/>
    <property type="molecule type" value="Genomic_DNA"/>
</dbReference>
<organism evidence="1 2">
    <name type="scientific">Dioscorea alata</name>
    <name type="common">Purple yam</name>
    <dbReference type="NCBI Taxonomy" id="55571"/>
    <lineage>
        <taxon>Eukaryota</taxon>
        <taxon>Viridiplantae</taxon>
        <taxon>Streptophyta</taxon>
        <taxon>Embryophyta</taxon>
        <taxon>Tracheophyta</taxon>
        <taxon>Spermatophyta</taxon>
        <taxon>Magnoliopsida</taxon>
        <taxon>Liliopsida</taxon>
        <taxon>Dioscoreales</taxon>
        <taxon>Dioscoreaceae</taxon>
        <taxon>Dioscorea</taxon>
    </lineage>
</organism>
<comment type="caution">
    <text evidence="1">The sequence shown here is derived from an EMBL/GenBank/DDBJ whole genome shotgun (WGS) entry which is preliminary data.</text>
</comment>
<protein>
    <submittedName>
        <fullName evidence="1">Armadillo-like helical-containing protein</fullName>
    </submittedName>
</protein>
<keyword evidence="2" id="KW-1185">Reference proteome</keyword>
<name>A0ACB7UMC0_DIOAL</name>
<dbReference type="Proteomes" id="UP000827976">
    <property type="component" value="Chromosome 15"/>
</dbReference>
<gene>
    <name evidence="1" type="ORF">IHE45_15G071700</name>
</gene>
<accession>A0ACB7UMC0</accession>
<reference evidence="2" key="1">
    <citation type="journal article" date="2022" name="Nat. Commun.">
        <title>Chromosome evolution and the genetic basis of agronomically important traits in greater yam.</title>
        <authorList>
            <person name="Bredeson J.V."/>
            <person name="Lyons J.B."/>
            <person name="Oniyinde I.O."/>
            <person name="Okereke N.R."/>
            <person name="Kolade O."/>
            <person name="Nnabue I."/>
            <person name="Nwadili C.O."/>
            <person name="Hribova E."/>
            <person name="Parker M."/>
            <person name="Nwogha J."/>
            <person name="Shu S."/>
            <person name="Carlson J."/>
            <person name="Kariba R."/>
            <person name="Muthemba S."/>
            <person name="Knop K."/>
            <person name="Barton G.J."/>
            <person name="Sherwood A.V."/>
            <person name="Lopez-Montes A."/>
            <person name="Asiedu R."/>
            <person name="Jamnadass R."/>
            <person name="Muchugi A."/>
            <person name="Goodstein D."/>
            <person name="Egesi C.N."/>
            <person name="Featherston J."/>
            <person name="Asfaw A."/>
            <person name="Simpson G.G."/>
            <person name="Dolezel J."/>
            <person name="Hendre P.S."/>
            <person name="Van Deynze A."/>
            <person name="Kumar P.L."/>
            <person name="Obidiegwu J.E."/>
            <person name="Bhattacharjee R."/>
            <person name="Rokhsar D.S."/>
        </authorList>
    </citation>
    <scope>NUCLEOTIDE SEQUENCE [LARGE SCALE GENOMIC DNA]</scope>
    <source>
        <strain evidence="2">cv. TDa95/00328</strain>
    </source>
</reference>
<evidence type="ECO:0000313" key="2">
    <source>
        <dbReference type="Proteomes" id="UP000827976"/>
    </source>
</evidence>